<dbReference type="RefSeq" id="WP_006257518.1">
    <property type="nucleotide sequence ID" value="NZ_BCMQ01000001.1"/>
</dbReference>
<organism evidence="1 2">
    <name type="scientific">Myroides odoratimimus</name>
    <dbReference type="NCBI Taxonomy" id="76832"/>
    <lineage>
        <taxon>Bacteria</taxon>
        <taxon>Pseudomonadati</taxon>
        <taxon>Bacteroidota</taxon>
        <taxon>Flavobacteriia</taxon>
        <taxon>Flavobacteriales</taxon>
        <taxon>Flavobacteriaceae</taxon>
        <taxon>Myroides</taxon>
    </lineage>
</organism>
<reference evidence="1 2" key="1">
    <citation type="journal article" date="2016" name="J. Zhejiang Univ. Sci. B">
        <title>Antibiotic resistance mechanisms of Myroides sp.</title>
        <authorList>
            <person name="Hu S."/>
            <person name="Yuan S."/>
            <person name="Qu H."/>
            <person name="Jiang T."/>
            <person name="Zhou Y."/>
            <person name="Wang M."/>
            <person name="Ming D."/>
        </authorList>
    </citation>
    <scope>NUCLEOTIDE SEQUENCE [LARGE SCALE GENOMIC DNA]</scope>
    <source>
        <strain evidence="1 2">PR63039</strain>
    </source>
</reference>
<sequence length="129" mass="14130">MLTLKKKVAVQIQCYLWIALLMFTTVGCSAKKAFFEVSGLQVERSLNANKALGVNQISCDVETSSVTVSSKQLKQKVKGISLSSLAYTTGVDLALFHHSKGVQLDYILNIAGTDPPKYILYQQFKLAIA</sequence>
<dbReference type="AlphaFoldDB" id="A0A0U3GTJ7"/>
<gene>
    <name evidence="1" type="ORF">AS202_07430</name>
</gene>
<dbReference type="GeneID" id="66974626"/>
<dbReference type="KEGG" id="mod:AS202_07430"/>
<evidence type="ECO:0000313" key="1">
    <source>
        <dbReference type="EMBL" id="ALU25983.1"/>
    </source>
</evidence>
<dbReference type="Proteomes" id="UP000069030">
    <property type="component" value="Chromosome"/>
</dbReference>
<protein>
    <submittedName>
        <fullName evidence="1">Uncharacterized protein</fullName>
    </submittedName>
</protein>
<accession>A0A0U3GTJ7</accession>
<dbReference type="PROSITE" id="PS51257">
    <property type="entry name" value="PROKAR_LIPOPROTEIN"/>
    <property type="match status" value="1"/>
</dbReference>
<dbReference type="eggNOG" id="ENOG5030MFF">
    <property type="taxonomic scope" value="Bacteria"/>
</dbReference>
<proteinExistence type="predicted"/>
<dbReference type="EMBL" id="CP013690">
    <property type="protein sequence ID" value="ALU25983.1"/>
    <property type="molecule type" value="Genomic_DNA"/>
</dbReference>
<name>A0A0U3GTJ7_9FLAO</name>
<evidence type="ECO:0000313" key="2">
    <source>
        <dbReference type="Proteomes" id="UP000069030"/>
    </source>
</evidence>